<dbReference type="AlphaFoldDB" id="A0A7I7SAR5"/>
<dbReference type="EMBL" id="NCXO01000005">
    <property type="protein sequence ID" value="OSC35169.1"/>
    <property type="molecule type" value="Genomic_DNA"/>
</dbReference>
<dbReference type="Proteomes" id="UP000193577">
    <property type="component" value="Unassembled WGS sequence"/>
</dbReference>
<evidence type="ECO:0000313" key="7">
    <source>
        <dbReference type="Proteomes" id="UP000193577"/>
    </source>
</evidence>
<dbReference type="OrthoDB" id="3743899at2"/>
<reference evidence="6 7" key="1">
    <citation type="submission" date="2017-04" db="EMBL/GenBank/DDBJ databases">
        <title>The new phylogeny of genus Mycobacterium.</title>
        <authorList>
            <person name="Tortoli E."/>
            <person name="Trovato A."/>
            <person name="Cirillo D.M."/>
        </authorList>
    </citation>
    <scope>NUCLEOTIDE SEQUENCE [LARGE SCALE GENOMIC DNA]</scope>
    <source>
        <strain evidence="6 7">KCTC 19819</strain>
    </source>
</reference>
<keyword evidence="7" id="KW-1185">Reference proteome</keyword>
<dbReference type="PROSITE" id="PS00061">
    <property type="entry name" value="ADH_SHORT"/>
    <property type="match status" value="1"/>
</dbReference>
<dbReference type="InterPro" id="IPR020904">
    <property type="entry name" value="Sc_DH/Rdtase_CS"/>
</dbReference>
<keyword evidence="2" id="KW-0560">Oxidoreductase</keyword>
<dbReference type="Pfam" id="PF00106">
    <property type="entry name" value="adh_short"/>
    <property type="match status" value="1"/>
</dbReference>
<dbReference type="PANTHER" id="PTHR44196">
    <property type="entry name" value="DEHYDROGENASE/REDUCTASE SDR FAMILY MEMBER 7B"/>
    <property type="match status" value="1"/>
</dbReference>
<dbReference type="PANTHER" id="PTHR44196:SF1">
    <property type="entry name" value="DEHYDROGENASE_REDUCTASE SDR FAMILY MEMBER 7B"/>
    <property type="match status" value="1"/>
</dbReference>
<comment type="caution">
    <text evidence="6">The sequence shown here is derived from an EMBL/GenBank/DDBJ whole genome shotgun (WGS) entry which is preliminary data.</text>
</comment>
<feature type="compositionally biased region" description="Basic and acidic residues" evidence="4">
    <location>
        <begin position="291"/>
        <end position="301"/>
    </location>
</feature>
<evidence type="ECO:0000259" key="5">
    <source>
        <dbReference type="SMART" id="SM00822"/>
    </source>
</evidence>
<dbReference type="GO" id="GO:0016020">
    <property type="term" value="C:membrane"/>
    <property type="evidence" value="ECO:0007669"/>
    <property type="project" value="TreeGrafter"/>
</dbReference>
<comment type="similarity">
    <text evidence="1 3">Belongs to the short-chain dehydrogenases/reductases (SDR) family.</text>
</comment>
<name>A0A7I7SAR5_9MYCO</name>
<sequence>MGSGDDTVVDTVVLITGGAAGIGAALARRLHAQGASLVLTDLDATALDATAASLGGQRVHTAVADVRDLAAMQAAVDAGVARFGGLDVVVANAGIISVASLLQVDPGAFQRVLDVNVVGVFNTVRAALPAVTERRGYMLIVSSLAAYAAAPGLGAYAASKAAVEQLANALRLEVAHHGVAVGSAHMSWIDTAMVHDTQADLSTFDEMITRLPPPLNRTTSVEDCAAALAAGVAARRRRINRPRWVGVVRWLRPLLSTSVGEAPVRRFVADLLPRMDAEVAALGRSTSAHTEALEHAGDHDQPAGPGGEGLPPPQG</sequence>
<dbReference type="InterPro" id="IPR057326">
    <property type="entry name" value="KR_dom"/>
</dbReference>
<dbReference type="InterPro" id="IPR036291">
    <property type="entry name" value="NAD(P)-bd_dom_sf"/>
</dbReference>
<evidence type="ECO:0000256" key="3">
    <source>
        <dbReference type="RuleBase" id="RU000363"/>
    </source>
</evidence>
<protein>
    <submittedName>
        <fullName evidence="6">Short-chain dehydrogenase</fullName>
    </submittedName>
</protein>
<accession>A0A7I7SAR5</accession>
<evidence type="ECO:0000256" key="1">
    <source>
        <dbReference type="ARBA" id="ARBA00006484"/>
    </source>
</evidence>
<evidence type="ECO:0000313" key="6">
    <source>
        <dbReference type="EMBL" id="OSC35169.1"/>
    </source>
</evidence>
<evidence type="ECO:0000256" key="2">
    <source>
        <dbReference type="ARBA" id="ARBA00023002"/>
    </source>
</evidence>
<feature type="region of interest" description="Disordered" evidence="4">
    <location>
        <begin position="291"/>
        <end position="315"/>
    </location>
</feature>
<dbReference type="Gene3D" id="3.40.50.720">
    <property type="entry name" value="NAD(P)-binding Rossmann-like Domain"/>
    <property type="match status" value="1"/>
</dbReference>
<dbReference type="PRINTS" id="PR00080">
    <property type="entry name" value="SDRFAMILY"/>
</dbReference>
<organism evidence="6 7">
    <name type="scientific">Mycolicibacillus koreensis</name>
    <dbReference type="NCBI Taxonomy" id="1069220"/>
    <lineage>
        <taxon>Bacteria</taxon>
        <taxon>Bacillati</taxon>
        <taxon>Actinomycetota</taxon>
        <taxon>Actinomycetes</taxon>
        <taxon>Mycobacteriales</taxon>
        <taxon>Mycobacteriaceae</taxon>
        <taxon>Mycolicibacillus</taxon>
    </lineage>
</organism>
<proteinExistence type="inferred from homology"/>
<dbReference type="InterPro" id="IPR002347">
    <property type="entry name" value="SDR_fam"/>
</dbReference>
<dbReference type="SUPFAM" id="SSF51735">
    <property type="entry name" value="NAD(P)-binding Rossmann-fold domains"/>
    <property type="match status" value="1"/>
</dbReference>
<dbReference type="PRINTS" id="PR00081">
    <property type="entry name" value="GDHRDH"/>
</dbReference>
<dbReference type="CDD" id="cd05233">
    <property type="entry name" value="SDR_c"/>
    <property type="match status" value="1"/>
</dbReference>
<dbReference type="SMART" id="SM00822">
    <property type="entry name" value="PKS_KR"/>
    <property type="match status" value="1"/>
</dbReference>
<feature type="domain" description="Ketoreductase" evidence="5">
    <location>
        <begin position="11"/>
        <end position="191"/>
    </location>
</feature>
<gene>
    <name evidence="6" type="ORF">B8W67_03550</name>
</gene>
<evidence type="ECO:0000256" key="4">
    <source>
        <dbReference type="SAM" id="MobiDB-lite"/>
    </source>
</evidence>
<dbReference type="RefSeq" id="WP_085302292.1">
    <property type="nucleotide sequence ID" value="NZ_AP022594.1"/>
</dbReference>
<dbReference type="GO" id="GO:0016491">
    <property type="term" value="F:oxidoreductase activity"/>
    <property type="evidence" value="ECO:0007669"/>
    <property type="project" value="UniProtKB-KW"/>
</dbReference>
<dbReference type="NCBIfam" id="NF004526">
    <property type="entry name" value="PRK05872.1"/>
    <property type="match status" value="1"/>
</dbReference>